<dbReference type="SUPFAM" id="SSF47240">
    <property type="entry name" value="Ferritin-like"/>
    <property type="match status" value="1"/>
</dbReference>
<dbReference type="STRING" id="926566.Terro_0710"/>
<dbReference type="KEGG" id="trs:Terro_0710"/>
<dbReference type="PROSITE" id="PS51318">
    <property type="entry name" value="TAT"/>
    <property type="match status" value="1"/>
</dbReference>
<name>I3ZCS7_TERRK</name>
<dbReference type="Pfam" id="PF13668">
    <property type="entry name" value="Ferritin_2"/>
    <property type="match status" value="1"/>
</dbReference>
<proteinExistence type="predicted"/>
<dbReference type="PANTHER" id="PTHR31694:SF26">
    <property type="entry name" value="OS05G0151100 PROTEIN"/>
    <property type="match status" value="1"/>
</dbReference>
<protein>
    <recommendedName>
        <fullName evidence="3">Ferritin-like domain-containing protein</fullName>
    </recommendedName>
</protein>
<dbReference type="EMBL" id="CP003379">
    <property type="protein sequence ID" value="AFL87045.1"/>
    <property type="molecule type" value="Genomic_DNA"/>
</dbReference>
<dbReference type="Proteomes" id="UP000006056">
    <property type="component" value="Chromosome"/>
</dbReference>
<dbReference type="AlphaFoldDB" id="I3ZCS7"/>
<keyword evidence="2" id="KW-1185">Reference proteome</keyword>
<dbReference type="InterPro" id="IPR009078">
    <property type="entry name" value="Ferritin-like_SF"/>
</dbReference>
<dbReference type="CDD" id="cd00657">
    <property type="entry name" value="Ferritin_like"/>
    <property type="match status" value="1"/>
</dbReference>
<accession>I3ZCS7</accession>
<dbReference type="PROSITE" id="PS51257">
    <property type="entry name" value="PROKAR_LIPOPROTEIN"/>
    <property type="match status" value="1"/>
</dbReference>
<dbReference type="HOGENOM" id="CLU_056689_1_0_0"/>
<dbReference type="InterPro" id="IPR052965">
    <property type="entry name" value="Pigment-catalase-like"/>
</dbReference>
<dbReference type="InterPro" id="IPR019546">
    <property type="entry name" value="TAT_signal_bac_arc"/>
</dbReference>
<dbReference type="PANTHER" id="PTHR31694">
    <property type="entry name" value="DESICCATION-LIKE PROTEIN"/>
    <property type="match status" value="1"/>
</dbReference>
<evidence type="ECO:0008006" key="3">
    <source>
        <dbReference type="Google" id="ProtNLM"/>
    </source>
</evidence>
<evidence type="ECO:0000313" key="1">
    <source>
        <dbReference type="EMBL" id="AFL87045.1"/>
    </source>
</evidence>
<dbReference type="NCBIfam" id="TIGR01409">
    <property type="entry name" value="TAT_signal_seq"/>
    <property type="match status" value="1"/>
</dbReference>
<reference evidence="1 2" key="1">
    <citation type="submission" date="2012-06" db="EMBL/GenBank/DDBJ databases">
        <title>Complete genome of Terriglobus roseus DSM 18391.</title>
        <authorList>
            <consortium name="US DOE Joint Genome Institute (JGI-PGF)"/>
            <person name="Lucas S."/>
            <person name="Copeland A."/>
            <person name="Lapidus A."/>
            <person name="Glavina del Rio T."/>
            <person name="Dalin E."/>
            <person name="Tice H."/>
            <person name="Bruce D."/>
            <person name="Goodwin L."/>
            <person name="Pitluck S."/>
            <person name="Peters L."/>
            <person name="Mikhailova N."/>
            <person name="Munk A.C.C."/>
            <person name="Kyrpides N."/>
            <person name="Mavromatis K."/>
            <person name="Ivanova N."/>
            <person name="Brettin T."/>
            <person name="Detter J.C."/>
            <person name="Han C."/>
            <person name="Larimer F."/>
            <person name="Land M."/>
            <person name="Hauser L."/>
            <person name="Markowitz V."/>
            <person name="Cheng J.-F."/>
            <person name="Hugenholtz P."/>
            <person name="Woyke T."/>
            <person name="Wu D."/>
            <person name="Brambilla E."/>
            <person name="Klenk H.-P."/>
            <person name="Eisen J.A."/>
        </authorList>
    </citation>
    <scope>NUCLEOTIDE SEQUENCE [LARGE SCALE GENOMIC DNA]</scope>
    <source>
        <strain evidence="2">DSM 18391 / NRRL B-41598 / KBS 63</strain>
    </source>
</reference>
<sequence length="328" mass="32647">MEETLSKIARMGLSRRGFIAGAGTATVAALAGCGSDSANTGTGTTTPPTTTPAVTLTDSDILNFALNLEYLEAEFYLRAVTGAGIASTDGGGTVTGGTKVTFATPFIQQLAVELAASELAHVRAIRATISSLGGTVVAAPAIDFTNAFNALASAAGIGSSFNPFADQNSFLLGAAVFEDVGVTAYTGAAALLTSKTVLSAAAGIQATEAYHAATVRSLIAYNNTTANNLVATFNKVVTLRGQLGGSGSTTYETPLSAGSATAAVALNGPVTNVTPATIVAADSTNSLAFARTTSQVLHIVYATAPGTLTASGGFFPAGMNGTIKTPTA</sequence>
<dbReference type="InterPro" id="IPR006311">
    <property type="entry name" value="TAT_signal"/>
</dbReference>
<organism evidence="1 2">
    <name type="scientific">Terriglobus roseus (strain DSM 18391 / NRRL B-41598 / KBS 63)</name>
    <dbReference type="NCBI Taxonomy" id="926566"/>
    <lineage>
        <taxon>Bacteria</taxon>
        <taxon>Pseudomonadati</taxon>
        <taxon>Acidobacteriota</taxon>
        <taxon>Terriglobia</taxon>
        <taxon>Terriglobales</taxon>
        <taxon>Acidobacteriaceae</taxon>
        <taxon>Terriglobus</taxon>
    </lineage>
</organism>
<gene>
    <name evidence="1" type="ordered locus">Terro_0710</name>
</gene>
<dbReference type="eggNOG" id="COG1633">
    <property type="taxonomic scope" value="Bacteria"/>
</dbReference>
<dbReference type="PATRIC" id="fig|926566.3.peg.703"/>
<evidence type="ECO:0000313" key="2">
    <source>
        <dbReference type="Proteomes" id="UP000006056"/>
    </source>
</evidence>